<dbReference type="Gene3D" id="3.30.450.20">
    <property type="entry name" value="PAS domain"/>
    <property type="match status" value="1"/>
</dbReference>
<name>A0A0G4K812_9SPIR</name>
<dbReference type="Proteomes" id="UP000043763">
    <property type="component" value="Unassembled WGS sequence"/>
</dbReference>
<dbReference type="RefSeq" id="WP_048594940.1">
    <property type="nucleotide sequence ID" value="NZ_CVLB01000001.1"/>
</dbReference>
<keyword evidence="3" id="KW-1185">Reference proteome</keyword>
<sequence>MNSKNSLNIKVSLFIIIPTIIIIVIFGIVTIIHTFNISKNDSLVIIDKISEVQLLNMRDLINNELNYIKNIKFVTEELYNSNVKNRKIYENFMYKFSKKMSKNAEAIFLLFLPNVIGNDNTYKNNSLYKNIDGRFGIYMAKDEDGNISRFGIENLDLKLSFIDDTIEKRAICITPMYTAQIQNKYKQVQTCLMPICSNDDIIGVIGLDVSSDSMNFSIGDDISTTLFDEKGNIIYCNTDMEIIGENFTNLYHPYHNYNAVEIVNSNESLIIEKYNVKKSNRYFYIVKPINVFDNVYWGLEVAIPSIMVLKNSYKISIMIGIMISVMIILMIIIIPNIINKKVIPVITFFNKNKPDIQFNDDKIIDMNTDDNDNTIRYLNDIINTIKGKNYKVNNCSKSVISHSNKSNSNYKIVDEASESSKSISEESEELKNIIEYFKLIK</sequence>
<accession>A0A0G4K812</accession>
<dbReference type="OrthoDB" id="306723at2"/>
<gene>
    <name evidence="2" type="ORF">BRSU_1759</name>
</gene>
<dbReference type="AlphaFoldDB" id="A0A0G4K812"/>
<evidence type="ECO:0000313" key="2">
    <source>
        <dbReference type="EMBL" id="CRF33919.1"/>
    </source>
</evidence>
<keyword evidence="1" id="KW-0812">Transmembrane</keyword>
<organism evidence="2 3">
    <name type="scientific">Brachyspira suanatina</name>
    <dbReference type="NCBI Taxonomy" id="381802"/>
    <lineage>
        <taxon>Bacteria</taxon>
        <taxon>Pseudomonadati</taxon>
        <taxon>Spirochaetota</taxon>
        <taxon>Spirochaetia</taxon>
        <taxon>Brachyspirales</taxon>
        <taxon>Brachyspiraceae</taxon>
        <taxon>Brachyspira</taxon>
    </lineage>
</organism>
<feature type="transmembrane region" description="Helical" evidence="1">
    <location>
        <begin position="12"/>
        <end position="35"/>
    </location>
</feature>
<keyword evidence="1" id="KW-1133">Transmembrane helix</keyword>
<reference evidence="3" key="1">
    <citation type="submission" date="2015-04" db="EMBL/GenBank/DDBJ databases">
        <authorList>
            <person name="Mushtaq Mamoona"/>
        </authorList>
    </citation>
    <scope>NUCLEOTIDE SEQUENCE [LARGE SCALE GENOMIC DNA]</scope>
    <source>
        <strain evidence="3">AN4859/03</strain>
    </source>
</reference>
<keyword evidence="1" id="KW-0472">Membrane</keyword>
<protein>
    <submittedName>
        <fullName evidence="2">Methyl-accepting chemotaxis protein</fullName>
    </submittedName>
</protein>
<dbReference type="EMBL" id="CVLB01000001">
    <property type="protein sequence ID" value="CRF33919.1"/>
    <property type="molecule type" value="Genomic_DNA"/>
</dbReference>
<feature type="transmembrane region" description="Helical" evidence="1">
    <location>
        <begin position="315"/>
        <end position="338"/>
    </location>
</feature>
<proteinExistence type="predicted"/>
<evidence type="ECO:0000256" key="1">
    <source>
        <dbReference type="SAM" id="Phobius"/>
    </source>
</evidence>
<evidence type="ECO:0000313" key="3">
    <source>
        <dbReference type="Proteomes" id="UP000043763"/>
    </source>
</evidence>